<name>A0A238H0A7_9BURK</name>
<dbReference type="Proteomes" id="UP000198460">
    <property type="component" value="Unassembled WGS sequence"/>
</dbReference>
<proteinExistence type="predicted"/>
<sequence>MVVHGDTVRKGPRGRLTILLDRPSSPFVWIATWPAGAGAGVSGTTGIRNIRDESME</sequence>
<gene>
    <name evidence="1" type="ORF">BSIN_1936</name>
</gene>
<evidence type="ECO:0000313" key="1">
    <source>
        <dbReference type="EMBL" id="SMF98655.1"/>
    </source>
</evidence>
<accession>A0A238H0A7</accession>
<organism evidence="1 2">
    <name type="scientific">Burkholderia singularis</name>
    <dbReference type="NCBI Taxonomy" id="1503053"/>
    <lineage>
        <taxon>Bacteria</taxon>
        <taxon>Pseudomonadati</taxon>
        <taxon>Pseudomonadota</taxon>
        <taxon>Betaproteobacteria</taxon>
        <taxon>Burkholderiales</taxon>
        <taxon>Burkholderiaceae</taxon>
        <taxon>Burkholderia</taxon>
        <taxon>pseudomallei group</taxon>
    </lineage>
</organism>
<evidence type="ECO:0000313" key="2">
    <source>
        <dbReference type="Proteomes" id="UP000198460"/>
    </source>
</evidence>
<dbReference type="EMBL" id="FXAN01000033">
    <property type="protein sequence ID" value="SMF98655.1"/>
    <property type="molecule type" value="Genomic_DNA"/>
</dbReference>
<reference evidence="1 2" key="1">
    <citation type="submission" date="2017-04" db="EMBL/GenBank/DDBJ databases">
        <authorList>
            <person name="Afonso C.L."/>
            <person name="Miller P.J."/>
            <person name="Scott M.A."/>
            <person name="Spackman E."/>
            <person name="Goraichik I."/>
            <person name="Dimitrov K.M."/>
            <person name="Suarez D.L."/>
            <person name="Swayne D.E."/>
        </authorList>
    </citation>
    <scope>NUCLEOTIDE SEQUENCE [LARGE SCALE GENOMIC DNA]</scope>
    <source>
        <strain evidence="1">LMG 28154</strain>
    </source>
</reference>
<dbReference type="AlphaFoldDB" id="A0A238H0A7"/>
<protein>
    <submittedName>
        <fullName evidence="1">Uncharacterized protein</fullName>
    </submittedName>
</protein>